<reference evidence="8 9" key="1">
    <citation type="journal article" date="2019" name="Nat. Microbiol.">
        <title>Mediterranean grassland soil C-N compound turnover is dependent on rainfall and depth, and is mediated by genomically divergent microorganisms.</title>
        <authorList>
            <person name="Diamond S."/>
            <person name="Andeer P.F."/>
            <person name="Li Z."/>
            <person name="Crits-Christoph A."/>
            <person name="Burstein D."/>
            <person name="Anantharaman K."/>
            <person name="Lane K.R."/>
            <person name="Thomas B.C."/>
            <person name="Pan C."/>
            <person name="Northen T.R."/>
            <person name="Banfield J.F."/>
        </authorList>
    </citation>
    <scope>NUCLEOTIDE SEQUENCE [LARGE SCALE GENOMIC DNA]</scope>
    <source>
        <strain evidence="8">NP_3</strain>
    </source>
</reference>
<evidence type="ECO:0000256" key="6">
    <source>
        <dbReference type="ARBA" id="ARBA00022841"/>
    </source>
</evidence>
<name>A0A537K2H9_9BACT</name>
<dbReference type="AlphaFoldDB" id="A0A537K2H9"/>
<dbReference type="GO" id="GO:0016740">
    <property type="term" value="F:transferase activity"/>
    <property type="evidence" value="ECO:0007669"/>
    <property type="project" value="UniProtKB-KW"/>
</dbReference>
<evidence type="ECO:0000256" key="1">
    <source>
        <dbReference type="ARBA" id="ARBA00004418"/>
    </source>
</evidence>
<dbReference type="Proteomes" id="UP000318509">
    <property type="component" value="Unassembled WGS sequence"/>
</dbReference>
<sequence length="428" mass="47668">MGGRHGRPVRAGALYALRVAAGAVPVFPILRRAMGQPTTHRPVWRLGRVIPCLLVVVFLADLVSRVPSIDPLTFRAWEAMSRNRPPGAAFEPNRRYVNARAYGDLASFGNLPAMRQYRPEVFTTDALGFRNPPHVLGGEVSAILIGDSFAVGSGVSDDETLSSRLTKITGCVVYNAGSDLGRVVPKEVLALARRLHLRNHLVMRLYAEDAAVPPMPTRRERLLWDLEARMPARLRALIGRLRGLAAVGPLQVLSGRAVKALEDDRILPNRYAGYVVRATLDNGDPMLFQASEVNNFYRRREVRLDYWQWLRDTLRPAGFDLLVVLVPSKYTVYRPFLVDQRPGPGAGADYLDRLEQDLRAAGIPVLNLTPLISAEAARDLRHDRYLYWLDDIHWNARGIALAAGAIRERWPLADAPCSTTLSRAVEKP</sequence>
<organism evidence="8 9">
    <name type="scientific">Candidatus Segetimicrobium genomatis</name>
    <dbReference type="NCBI Taxonomy" id="2569760"/>
    <lineage>
        <taxon>Bacteria</taxon>
        <taxon>Bacillati</taxon>
        <taxon>Candidatus Sysuimicrobiota</taxon>
        <taxon>Candidatus Sysuimicrobiia</taxon>
        <taxon>Candidatus Sysuimicrobiales</taxon>
        <taxon>Candidatus Segetimicrobiaceae</taxon>
        <taxon>Candidatus Segetimicrobium</taxon>
    </lineage>
</organism>
<dbReference type="InterPro" id="IPR031811">
    <property type="entry name" value="ALGX/ALGJ_SGNH-like"/>
</dbReference>
<evidence type="ECO:0000313" key="9">
    <source>
        <dbReference type="Proteomes" id="UP000318509"/>
    </source>
</evidence>
<dbReference type="SUPFAM" id="SSF52266">
    <property type="entry name" value="SGNH hydrolase"/>
    <property type="match status" value="1"/>
</dbReference>
<evidence type="ECO:0000259" key="7">
    <source>
        <dbReference type="Pfam" id="PF16822"/>
    </source>
</evidence>
<evidence type="ECO:0000313" key="8">
    <source>
        <dbReference type="EMBL" id="TMI89988.1"/>
    </source>
</evidence>
<evidence type="ECO:0000256" key="5">
    <source>
        <dbReference type="ARBA" id="ARBA00022764"/>
    </source>
</evidence>
<accession>A0A537K2H9</accession>
<evidence type="ECO:0000256" key="4">
    <source>
        <dbReference type="ARBA" id="ARBA00022729"/>
    </source>
</evidence>
<comment type="caution">
    <text evidence="8">The sequence shown here is derived from an EMBL/GenBank/DDBJ whole genome shotgun (WGS) entry which is preliminary data.</text>
</comment>
<protein>
    <recommendedName>
        <fullName evidence="7">AlgX/AlgJ SGNH hydrolase-like domain-containing protein</fullName>
    </recommendedName>
</protein>
<keyword evidence="5" id="KW-0574">Periplasm</keyword>
<dbReference type="GO" id="GO:0042597">
    <property type="term" value="C:periplasmic space"/>
    <property type="evidence" value="ECO:0007669"/>
    <property type="project" value="UniProtKB-SubCell"/>
</dbReference>
<comment type="subcellular location">
    <subcellularLocation>
        <location evidence="1">Periplasm</location>
    </subcellularLocation>
</comment>
<keyword evidence="4" id="KW-0732">Signal</keyword>
<dbReference type="GO" id="GO:0042121">
    <property type="term" value="P:alginic acid biosynthetic process"/>
    <property type="evidence" value="ECO:0007669"/>
    <property type="project" value="UniProtKB-UniPathway"/>
</dbReference>
<dbReference type="UniPathway" id="UPA00286"/>
<comment type="pathway">
    <text evidence="2">Glycan biosynthesis; alginate biosynthesis.</text>
</comment>
<keyword evidence="3" id="KW-0808">Transferase</keyword>
<feature type="domain" description="AlgX/AlgJ SGNH hydrolase-like" evidence="7">
    <location>
        <begin position="305"/>
        <end position="408"/>
    </location>
</feature>
<evidence type="ECO:0000256" key="2">
    <source>
        <dbReference type="ARBA" id="ARBA00005182"/>
    </source>
</evidence>
<gene>
    <name evidence="8" type="ORF">E6H00_08155</name>
</gene>
<keyword evidence="6" id="KW-0016">Alginate biosynthesis</keyword>
<dbReference type="EMBL" id="VBAK01000116">
    <property type="protein sequence ID" value="TMI89988.1"/>
    <property type="molecule type" value="Genomic_DNA"/>
</dbReference>
<evidence type="ECO:0000256" key="3">
    <source>
        <dbReference type="ARBA" id="ARBA00022679"/>
    </source>
</evidence>
<proteinExistence type="predicted"/>
<dbReference type="Pfam" id="PF16822">
    <property type="entry name" value="ALGX"/>
    <property type="match status" value="1"/>
</dbReference>